<dbReference type="Proteomes" id="UP001293593">
    <property type="component" value="Unassembled WGS sequence"/>
</dbReference>
<dbReference type="Pfam" id="PF12937">
    <property type="entry name" value="F-box-like"/>
    <property type="match status" value="1"/>
</dbReference>
<evidence type="ECO:0000313" key="3">
    <source>
        <dbReference type="Proteomes" id="UP001293593"/>
    </source>
</evidence>
<keyword evidence="3" id="KW-1185">Reference proteome</keyword>
<sequence length="219" mass="25206">MEGESIVSLSNIPDAVLCHIFSFLEVKDIARLKAVSRRFQTLCISVPSFSFSHPRRSPNCSCLHVFSFMKTLLRQRPHDLKINILSFSSSCIKSKHRKLHMLWLNRSFQAFCVNELSLNYVLPSIFKGLQKFQSLKVLKLIMTDERYIVKLHEMRLASLERLHIGGIETEDSVGEWVSQSFTSLRSLFLFDVNEAHVSTKQSDLIIRSSCLEDLTLGWI</sequence>
<dbReference type="EMBL" id="JAWXYG010000002">
    <property type="protein sequence ID" value="KAK4281557.1"/>
    <property type="molecule type" value="Genomic_DNA"/>
</dbReference>
<dbReference type="PANTHER" id="PTHR32212">
    <property type="entry name" value="CYCLIN-LIKE F-BOX"/>
    <property type="match status" value="1"/>
</dbReference>
<proteinExistence type="predicted"/>
<protein>
    <recommendedName>
        <fullName evidence="1">F-box domain-containing protein</fullName>
    </recommendedName>
</protein>
<gene>
    <name evidence="2" type="ORF">QN277_013034</name>
</gene>
<dbReference type="PANTHER" id="PTHR32212:SF234">
    <property type="entry name" value="F-BOX_LRR-REPEAT PROTEIN 13-LIKE"/>
    <property type="match status" value="1"/>
</dbReference>
<dbReference type="Gene3D" id="1.20.1280.50">
    <property type="match status" value="1"/>
</dbReference>
<feature type="domain" description="F-box" evidence="1">
    <location>
        <begin position="6"/>
        <end position="42"/>
    </location>
</feature>
<dbReference type="SUPFAM" id="SSF52047">
    <property type="entry name" value="RNI-like"/>
    <property type="match status" value="1"/>
</dbReference>
<evidence type="ECO:0000313" key="2">
    <source>
        <dbReference type="EMBL" id="KAK4281557.1"/>
    </source>
</evidence>
<dbReference type="InterPro" id="IPR036047">
    <property type="entry name" value="F-box-like_dom_sf"/>
</dbReference>
<comment type="caution">
    <text evidence="2">The sequence shown here is derived from an EMBL/GenBank/DDBJ whole genome shotgun (WGS) entry which is preliminary data.</text>
</comment>
<organism evidence="2 3">
    <name type="scientific">Acacia crassicarpa</name>
    <name type="common">northern wattle</name>
    <dbReference type="NCBI Taxonomy" id="499986"/>
    <lineage>
        <taxon>Eukaryota</taxon>
        <taxon>Viridiplantae</taxon>
        <taxon>Streptophyta</taxon>
        <taxon>Embryophyta</taxon>
        <taxon>Tracheophyta</taxon>
        <taxon>Spermatophyta</taxon>
        <taxon>Magnoliopsida</taxon>
        <taxon>eudicotyledons</taxon>
        <taxon>Gunneridae</taxon>
        <taxon>Pentapetalae</taxon>
        <taxon>rosids</taxon>
        <taxon>fabids</taxon>
        <taxon>Fabales</taxon>
        <taxon>Fabaceae</taxon>
        <taxon>Caesalpinioideae</taxon>
        <taxon>mimosoid clade</taxon>
        <taxon>Acacieae</taxon>
        <taxon>Acacia</taxon>
    </lineage>
</organism>
<dbReference type="PROSITE" id="PS50181">
    <property type="entry name" value="FBOX"/>
    <property type="match status" value="1"/>
</dbReference>
<evidence type="ECO:0000259" key="1">
    <source>
        <dbReference type="PROSITE" id="PS50181"/>
    </source>
</evidence>
<dbReference type="AlphaFoldDB" id="A0AAE1N2E1"/>
<reference evidence="2" key="1">
    <citation type="submission" date="2023-10" db="EMBL/GenBank/DDBJ databases">
        <title>Chromosome-level genome of the transformable northern wattle, Acacia crassicarpa.</title>
        <authorList>
            <person name="Massaro I."/>
            <person name="Sinha N.R."/>
            <person name="Poethig S."/>
            <person name="Leichty A.R."/>
        </authorList>
    </citation>
    <scope>NUCLEOTIDE SEQUENCE</scope>
    <source>
        <strain evidence="2">Acra3RX</strain>
        <tissue evidence="2">Leaf</tissue>
    </source>
</reference>
<name>A0AAE1N2E1_9FABA</name>
<dbReference type="SMART" id="SM00256">
    <property type="entry name" value="FBOX"/>
    <property type="match status" value="1"/>
</dbReference>
<dbReference type="SUPFAM" id="SSF81383">
    <property type="entry name" value="F-box domain"/>
    <property type="match status" value="1"/>
</dbReference>
<dbReference type="InterPro" id="IPR001810">
    <property type="entry name" value="F-box_dom"/>
</dbReference>
<accession>A0AAE1N2E1</accession>